<keyword evidence="2" id="KW-0547">Nucleotide-binding</keyword>
<dbReference type="SMART" id="SM00220">
    <property type="entry name" value="S_TKc"/>
    <property type="match status" value="1"/>
</dbReference>
<dbReference type="InterPro" id="IPR000719">
    <property type="entry name" value="Prot_kinase_dom"/>
</dbReference>
<comment type="catalytic activity">
    <reaction evidence="4">
        <text>L-threonyl-[protein] + ATP = O-phospho-L-threonyl-[protein] + ADP + H(+)</text>
        <dbReference type="Rhea" id="RHEA:46608"/>
        <dbReference type="Rhea" id="RHEA-COMP:11060"/>
        <dbReference type="Rhea" id="RHEA-COMP:11605"/>
        <dbReference type="ChEBI" id="CHEBI:15378"/>
        <dbReference type="ChEBI" id="CHEBI:30013"/>
        <dbReference type="ChEBI" id="CHEBI:30616"/>
        <dbReference type="ChEBI" id="CHEBI:61977"/>
        <dbReference type="ChEBI" id="CHEBI:456216"/>
        <dbReference type="EC" id="2.7.11.24"/>
    </reaction>
    <physiologicalReaction direction="left-to-right" evidence="4">
        <dbReference type="Rhea" id="RHEA:46609"/>
    </physiologicalReaction>
</comment>
<accession>A0A8H3Z1Y2</accession>
<sequence length="330" mass="38051">MFSFLKLGQLLKGNFGEYIVSKQIQDTVWFAKNALSQEQVVIKSVLNHPRVRHERDILRRFQGRTPYLRPILDEIQDPADTIVLKYLDDDLQSASNRQKLSRRELQYVSKKVLQALSVLHEDSFVHTDVKLDNILVNYGHANPAIRFTDVQLADCGATYHVDSEVAKSCTTVGAPIWRSPEIIMGLPVGWNTATDIWSYGLCLIALIYGDNFHILRPPRGITVDHEDYDFHIMVQQFKLFGPLPDKFDELFQDNENNIMMAEWLVGNVPKEEWSLFSRVCETELPSRDRDFICRIMKMDPRDRPTANELLNDPWFDDDSHAELAVILCAT</sequence>
<dbReference type="Proteomes" id="UP000447873">
    <property type="component" value="Unassembled WGS sequence"/>
</dbReference>
<evidence type="ECO:0000313" key="8">
    <source>
        <dbReference type="Proteomes" id="UP000447873"/>
    </source>
</evidence>
<reference evidence="7 8" key="1">
    <citation type="submission" date="2018-12" db="EMBL/GenBank/DDBJ databases">
        <title>Venturia inaequalis Genome Resource.</title>
        <authorList>
            <person name="Lichtner F.J."/>
        </authorList>
    </citation>
    <scope>NUCLEOTIDE SEQUENCE [LARGE SCALE GENOMIC DNA]</scope>
    <source>
        <strain evidence="7 8">120213</strain>
    </source>
</reference>
<protein>
    <recommendedName>
        <fullName evidence="6">Protein kinase domain-containing protein</fullName>
    </recommendedName>
</protein>
<keyword evidence="1" id="KW-0808">Transferase</keyword>
<comment type="caution">
    <text evidence="7">The sequence shown here is derived from an EMBL/GenBank/DDBJ whole genome shotgun (WGS) entry which is preliminary data.</text>
</comment>
<evidence type="ECO:0000256" key="4">
    <source>
        <dbReference type="ARBA" id="ARBA00047919"/>
    </source>
</evidence>
<keyword evidence="1" id="KW-0723">Serine/threonine-protein kinase</keyword>
<dbReference type="Gene3D" id="1.10.510.10">
    <property type="entry name" value="Transferase(Phosphotransferase) domain 1"/>
    <property type="match status" value="1"/>
</dbReference>
<dbReference type="PANTHER" id="PTHR24055">
    <property type="entry name" value="MITOGEN-ACTIVATED PROTEIN KINASE"/>
    <property type="match status" value="1"/>
</dbReference>
<organism evidence="7 8">
    <name type="scientific">Venturia inaequalis</name>
    <name type="common">Apple scab fungus</name>
    <dbReference type="NCBI Taxonomy" id="5025"/>
    <lineage>
        <taxon>Eukaryota</taxon>
        <taxon>Fungi</taxon>
        <taxon>Dikarya</taxon>
        <taxon>Ascomycota</taxon>
        <taxon>Pezizomycotina</taxon>
        <taxon>Dothideomycetes</taxon>
        <taxon>Pleosporomycetidae</taxon>
        <taxon>Venturiales</taxon>
        <taxon>Venturiaceae</taxon>
        <taxon>Venturia</taxon>
    </lineage>
</organism>
<evidence type="ECO:0000256" key="3">
    <source>
        <dbReference type="ARBA" id="ARBA00022840"/>
    </source>
</evidence>
<evidence type="ECO:0000313" key="7">
    <source>
        <dbReference type="EMBL" id="KAE9976931.1"/>
    </source>
</evidence>
<dbReference type="InterPro" id="IPR011009">
    <property type="entry name" value="Kinase-like_dom_sf"/>
</dbReference>
<dbReference type="GO" id="GO:0005524">
    <property type="term" value="F:ATP binding"/>
    <property type="evidence" value="ECO:0007669"/>
    <property type="project" value="UniProtKB-KW"/>
</dbReference>
<dbReference type="OrthoDB" id="5979581at2759"/>
<dbReference type="PROSITE" id="PS50011">
    <property type="entry name" value="PROTEIN_KINASE_DOM"/>
    <property type="match status" value="1"/>
</dbReference>
<evidence type="ECO:0000256" key="2">
    <source>
        <dbReference type="ARBA" id="ARBA00022741"/>
    </source>
</evidence>
<evidence type="ECO:0000259" key="6">
    <source>
        <dbReference type="PROSITE" id="PS50011"/>
    </source>
</evidence>
<evidence type="ECO:0000256" key="1">
    <source>
        <dbReference type="ARBA" id="ARBA00022527"/>
    </source>
</evidence>
<dbReference type="InterPro" id="IPR008271">
    <property type="entry name" value="Ser/Thr_kinase_AS"/>
</dbReference>
<name>A0A8H3Z1Y2_VENIN</name>
<keyword evidence="1" id="KW-0418">Kinase</keyword>
<proteinExistence type="predicted"/>
<dbReference type="PROSITE" id="PS00108">
    <property type="entry name" value="PROTEIN_KINASE_ST"/>
    <property type="match status" value="1"/>
</dbReference>
<dbReference type="Pfam" id="PF00069">
    <property type="entry name" value="Pkinase"/>
    <property type="match status" value="1"/>
</dbReference>
<dbReference type="EMBL" id="WNWS01000163">
    <property type="protein sequence ID" value="KAE9976931.1"/>
    <property type="molecule type" value="Genomic_DNA"/>
</dbReference>
<gene>
    <name evidence="7" type="ORF">EG328_002324</name>
</gene>
<dbReference type="AlphaFoldDB" id="A0A8H3Z1Y2"/>
<keyword evidence="3" id="KW-0067">ATP-binding</keyword>
<feature type="domain" description="Protein kinase" evidence="6">
    <location>
        <begin position="4"/>
        <end position="315"/>
    </location>
</feature>
<dbReference type="GO" id="GO:0004707">
    <property type="term" value="F:MAP kinase activity"/>
    <property type="evidence" value="ECO:0007669"/>
    <property type="project" value="UniProtKB-EC"/>
</dbReference>
<dbReference type="InterPro" id="IPR050117">
    <property type="entry name" value="MAPK"/>
</dbReference>
<dbReference type="SUPFAM" id="SSF56112">
    <property type="entry name" value="Protein kinase-like (PK-like)"/>
    <property type="match status" value="1"/>
</dbReference>
<comment type="catalytic activity">
    <reaction evidence="5">
        <text>L-seryl-[protein] + ATP = O-phospho-L-seryl-[protein] + ADP + H(+)</text>
        <dbReference type="Rhea" id="RHEA:17989"/>
        <dbReference type="Rhea" id="RHEA-COMP:9863"/>
        <dbReference type="Rhea" id="RHEA-COMP:11604"/>
        <dbReference type="ChEBI" id="CHEBI:15378"/>
        <dbReference type="ChEBI" id="CHEBI:29999"/>
        <dbReference type="ChEBI" id="CHEBI:30616"/>
        <dbReference type="ChEBI" id="CHEBI:83421"/>
        <dbReference type="ChEBI" id="CHEBI:456216"/>
        <dbReference type="EC" id="2.7.11.24"/>
    </reaction>
    <physiologicalReaction direction="left-to-right" evidence="5">
        <dbReference type="Rhea" id="RHEA:17990"/>
    </physiologicalReaction>
</comment>
<evidence type="ECO:0000256" key="5">
    <source>
        <dbReference type="ARBA" id="ARBA00048130"/>
    </source>
</evidence>